<dbReference type="GO" id="GO:0016020">
    <property type="term" value="C:membrane"/>
    <property type="evidence" value="ECO:0007669"/>
    <property type="project" value="UniProtKB-SubCell"/>
</dbReference>
<feature type="transmembrane region" description="Helical" evidence="5">
    <location>
        <begin position="171"/>
        <end position="190"/>
    </location>
</feature>
<evidence type="ECO:0000256" key="3">
    <source>
        <dbReference type="ARBA" id="ARBA00022989"/>
    </source>
</evidence>
<evidence type="ECO:0000256" key="2">
    <source>
        <dbReference type="ARBA" id="ARBA00022692"/>
    </source>
</evidence>
<evidence type="ECO:0000256" key="4">
    <source>
        <dbReference type="ARBA" id="ARBA00023136"/>
    </source>
</evidence>
<dbReference type="PANTHER" id="PTHR32322:SF9">
    <property type="entry name" value="AMINO-ACID METABOLITE EFFLUX PUMP-RELATED"/>
    <property type="match status" value="1"/>
</dbReference>
<reference evidence="7" key="1">
    <citation type="submission" date="2020-11" db="EMBL/GenBank/DDBJ databases">
        <authorList>
            <person name="Kim M.K."/>
        </authorList>
    </citation>
    <scope>NUCLEOTIDE SEQUENCE</scope>
    <source>
        <strain evidence="7">BT350</strain>
    </source>
</reference>
<feature type="transmembrane region" description="Helical" evidence="5">
    <location>
        <begin position="7"/>
        <end position="26"/>
    </location>
</feature>
<evidence type="ECO:0000256" key="5">
    <source>
        <dbReference type="SAM" id="Phobius"/>
    </source>
</evidence>
<dbReference type="PANTHER" id="PTHR32322">
    <property type="entry name" value="INNER MEMBRANE TRANSPORTER"/>
    <property type="match status" value="1"/>
</dbReference>
<feature type="transmembrane region" description="Helical" evidence="5">
    <location>
        <begin position="266"/>
        <end position="286"/>
    </location>
</feature>
<keyword evidence="4 5" id="KW-0472">Membrane</keyword>
<dbReference type="Pfam" id="PF00892">
    <property type="entry name" value="EamA"/>
    <property type="match status" value="2"/>
</dbReference>
<dbReference type="Proteomes" id="UP000599312">
    <property type="component" value="Unassembled WGS sequence"/>
</dbReference>
<comment type="subcellular location">
    <subcellularLocation>
        <location evidence="1">Membrane</location>
        <topology evidence="1">Multi-pass membrane protein</topology>
    </subcellularLocation>
</comment>
<dbReference type="AlphaFoldDB" id="A0A931BKZ5"/>
<keyword evidence="3 5" id="KW-1133">Transmembrane helix</keyword>
<feature type="transmembrane region" description="Helical" evidence="5">
    <location>
        <begin position="241"/>
        <end position="260"/>
    </location>
</feature>
<name>A0A931BKZ5_9HYPH</name>
<feature type="transmembrane region" description="Helical" evidence="5">
    <location>
        <begin position="32"/>
        <end position="51"/>
    </location>
</feature>
<gene>
    <name evidence="7" type="ORF">I2H38_07175</name>
</gene>
<dbReference type="SUPFAM" id="SSF103481">
    <property type="entry name" value="Multidrug resistance efflux transporter EmrE"/>
    <property type="match status" value="2"/>
</dbReference>
<feature type="domain" description="EamA" evidence="6">
    <location>
        <begin position="6"/>
        <end position="131"/>
    </location>
</feature>
<evidence type="ECO:0000313" key="7">
    <source>
        <dbReference type="EMBL" id="MBF9233161.1"/>
    </source>
</evidence>
<dbReference type="InterPro" id="IPR050638">
    <property type="entry name" value="AA-Vitamin_Transporters"/>
</dbReference>
<dbReference type="InterPro" id="IPR037185">
    <property type="entry name" value="EmrE-like"/>
</dbReference>
<evidence type="ECO:0000313" key="8">
    <source>
        <dbReference type="Proteomes" id="UP000599312"/>
    </source>
</evidence>
<sequence length="292" mass="30847">MPLSHVLLALVVTVIWGLSFVVIKIGVGTTPPLVLCALRFIFAALPVVFFVPRPQTSWRNLIGYGFFLGVAQFGLLFAAIAIGMPASLASLVMQAQVFFTILFAAVLMGERPGPHQIVGGVVACLGLVLIAWPRLAGSGAVPFLMTVAAAAAWGVANIISKRAGRVDMLGFVVWASLIPPIPLLAMSLWLDGPTQVVNAFVHLDWGTLASAAYLAYPTTVFAFAVWAHLLSRHPAATVTPFALLVPVAGIIGSWLILGEAMRPIEAVGGAVIILGLATNVFGLRLARRLWPA</sequence>
<protein>
    <submittedName>
        <fullName evidence="7">EamA family transporter</fullName>
    </submittedName>
</protein>
<organism evidence="7 8">
    <name type="scientific">Microvirga alba</name>
    <dbReference type="NCBI Taxonomy" id="2791025"/>
    <lineage>
        <taxon>Bacteria</taxon>
        <taxon>Pseudomonadati</taxon>
        <taxon>Pseudomonadota</taxon>
        <taxon>Alphaproteobacteria</taxon>
        <taxon>Hyphomicrobiales</taxon>
        <taxon>Methylobacteriaceae</taxon>
        <taxon>Microvirga</taxon>
    </lineage>
</organism>
<proteinExistence type="predicted"/>
<feature type="transmembrane region" description="Helical" evidence="5">
    <location>
        <begin position="88"/>
        <end position="108"/>
    </location>
</feature>
<comment type="caution">
    <text evidence="7">The sequence shown here is derived from an EMBL/GenBank/DDBJ whole genome shotgun (WGS) entry which is preliminary data.</text>
</comment>
<accession>A0A931BKZ5</accession>
<evidence type="ECO:0000256" key="1">
    <source>
        <dbReference type="ARBA" id="ARBA00004141"/>
    </source>
</evidence>
<dbReference type="EMBL" id="JADQDO010000002">
    <property type="protein sequence ID" value="MBF9233161.1"/>
    <property type="molecule type" value="Genomic_DNA"/>
</dbReference>
<dbReference type="RefSeq" id="WP_196271126.1">
    <property type="nucleotide sequence ID" value="NZ_JADQDO010000002.1"/>
</dbReference>
<feature type="domain" description="EamA" evidence="6">
    <location>
        <begin position="144"/>
        <end position="278"/>
    </location>
</feature>
<dbReference type="InterPro" id="IPR000620">
    <property type="entry name" value="EamA_dom"/>
</dbReference>
<keyword evidence="2 5" id="KW-0812">Transmembrane</keyword>
<feature type="transmembrane region" description="Helical" evidence="5">
    <location>
        <begin position="210"/>
        <end position="229"/>
    </location>
</feature>
<evidence type="ECO:0000259" key="6">
    <source>
        <dbReference type="Pfam" id="PF00892"/>
    </source>
</evidence>
<feature type="transmembrane region" description="Helical" evidence="5">
    <location>
        <begin position="63"/>
        <end position="82"/>
    </location>
</feature>
<keyword evidence="8" id="KW-1185">Reference proteome</keyword>
<feature type="transmembrane region" description="Helical" evidence="5">
    <location>
        <begin position="117"/>
        <end position="135"/>
    </location>
</feature>
<feature type="transmembrane region" description="Helical" evidence="5">
    <location>
        <begin position="141"/>
        <end position="159"/>
    </location>
</feature>